<dbReference type="PANTHER" id="PTHR12226">
    <property type="entry name" value="MANNOSE-P-DOLICHOL UTILIZATION DEFECT 1 LEC35 -RELATED"/>
    <property type="match status" value="1"/>
</dbReference>
<accession>A0A3B4FQF5</accession>
<evidence type="ECO:0000313" key="3">
    <source>
        <dbReference type="Ensembl" id="ENSPNYP00000012807.1"/>
    </source>
</evidence>
<organism evidence="3">
    <name type="scientific">Pundamilia nyererei</name>
    <dbReference type="NCBI Taxonomy" id="303518"/>
    <lineage>
        <taxon>Eukaryota</taxon>
        <taxon>Metazoa</taxon>
        <taxon>Chordata</taxon>
        <taxon>Craniata</taxon>
        <taxon>Vertebrata</taxon>
        <taxon>Euteleostomi</taxon>
        <taxon>Actinopterygii</taxon>
        <taxon>Neopterygii</taxon>
        <taxon>Teleostei</taxon>
        <taxon>Neoteleostei</taxon>
        <taxon>Acanthomorphata</taxon>
        <taxon>Ovalentaria</taxon>
        <taxon>Cichlomorphae</taxon>
        <taxon>Cichliformes</taxon>
        <taxon>Cichlidae</taxon>
        <taxon>African cichlids</taxon>
        <taxon>Pseudocrenilabrinae</taxon>
        <taxon>Haplochromini</taxon>
        <taxon>Pundamilia</taxon>
    </lineage>
</organism>
<protein>
    <submittedName>
        <fullName evidence="3">Uncharacterized protein</fullName>
    </submittedName>
</protein>
<name>A0A3B4FQF5_9CICH</name>
<evidence type="ECO:0000256" key="1">
    <source>
        <dbReference type="ARBA" id="ARBA00022448"/>
    </source>
</evidence>
<dbReference type="GeneTree" id="ENSGT00940000153916"/>
<evidence type="ECO:0000256" key="2">
    <source>
        <dbReference type="ARBA" id="ARBA00022737"/>
    </source>
</evidence>
<proteinExistence type="predicted"/>
<keyword evidence="2" id="KW-0677">Repeat</keyword>
<dbReference type="PANTHER" id="PTHR12226:SF2">
    <property type="entry name" value="MANNOSE-P-DOLICHOL UTILIZATION DEFECT 1 PROTEIN"/>
    <property type="match status" value="1"/>
</dbReference>
<keyword evidence="1" id="KW-0813">Transport</keyword>
<dbReference type="GO" id="GO:0009312">
    <property type="term" value="P:oligosaccharide biosynthetic process"/>
    <property type="evidence" value="ECO:0007669"/>
    <property type="project" value="TreeGrafter"/>
</dbReference>
<dbReference type="Ensembl" id="ENSPNYT00000013122.1">
    <property type="protein sequence ID" value="ENSPNYP00000012807.1"/>
    <property type="gene ID" value="ENSPNYG00000009701.1"/>
</dbReference>
<dbReference type="InterPro" id="IPR016817">
    <property type="entry name" value="MannP-dilichol_defect-1"/>
</dbReference>
<sequence>QLTLISLLVANNFPFSSWGEALFLMLQTVTIGFLIQHYGKRTSTGLLFMVIYFILLVLLLSPVTPMSVVTSMQAFNMPAIIIGRVAKTPTCVLQRLPLRTNGQRLFPCYFCCHATCFAVLGFYIFYSYSLKDPRFTF</sequence>
<reference evidence="3" key="1">
    <citation type="submission" date="2023-09" db="UniProtKB">
        <authorList>
            <consortium name="Ensembl"/>
        </authorList>
    </citation>
    <scope>IDENTIFICATION</scope>
</reference>
<dbReference type="AlphaFoldDB" id="A0A3B4FQF5"/>